<dbReference type="Pfam" id="PF13568">
    <property type="entry name" value="OMP_b-brl_2"/>
    <property type="match status" value="1"/>
</dbReference>
<dbReference type="InterPro" id="IPR025665">
    <property type="entry name" value="Beta-barrel_OMP_2"/>
</dbReference>
<evidence type="ECO:0000256" key="1">
    <source>
        <dbReference type="SAM" id="SignalP"/>
    </source>
</evidence>
<organism evidence="3 4">
    <name type="scientific">Nibribacter koreensis</name>
    <dbReference type="NCBI Taxonomy" id="1084519"/>
    <lineage>
        <taxon>Bacteria</taxon>
        <taxon>Pseudomonadati</taxon>
        <taxon>Bacteroidota</taxon>
        <taxon>Cytophagia</taxon>
        <taxon>Cytophagales</taxon>
        <taxon>Hymenobacteraceae</taxon>
        <taxon>Nibribacter</taxon>
    </lineage>
</organism>
<feature type="domain" description="Outer membrane protein beta-barrel" evidence="2">
    <location>
        <begin position="225"/>
        <end position="349"/>
    </location>
</feature>
<accession>A0ABP8F9M7</accession>
<dbReference type="RefSeq" id="WP_345162230.1">
    <property type="nucleotide sequence ID" value="NZ_BAABGX010000001.1"/>
</dbReference>
<reference evidence="4" key="1">
    <citation type="journal article" date="2019" name="Int. J. Syst. Evol. Microbiol.">
        <title>The Global Catalogue of Microorganisms (GCM) 10K type strain sequencing project: providing services to taxonomists for standard genome sequencing and annotation.</title>
        <authorList>
            <consortium name="The Broad Institute Genomics Platform"/>
            <consortium name="The Broad Institute Genome Sequencing Center for Infectious Disease"/>
            <person name="Wu L."/>
            <person name="Ma J."/>
        </authorList>
    </citation>
    <scope>NUCLEOTIDE SEQUENCE [LARGE SCALE GENOMIC DNA]</scope>
    <source>
        <strain evidence="4">JCM 17917</strain>
    </source>
</reference>
<protein>
    <recommendedName>
        <fullName evidence="2">Outer membrane protein beta-barrel domain-containing protein</fullName>
    </recommendedName>
</protein>
<dbReference type="EMBL" id="BAABGX010000001">
    <property type="protein sequence ID" value="GAA4298036.1"/>
    <property type="molecule type" value="Genomic_DNA"/>
</dbReference>
<evidence type="ECO:0000313" key="4">
    <source>
        <dbReference type="Proteomes" id="UP001501844"/>
    </source>
</evidence>
<comment type="caution">
    <text evidence="3">The sequence shown here is derived from an EMBL/GenBank/DDBJ whole genome shotgun (WGS) entry which is preliminary data.</text>
</comment>
<evidence type="ECO:0000313" key="3">
    <source>
        <dbReference type="EMBL" id="GAA4298036.1"/>
    </source>
</evidence>
<evidence type="ECO:0000259" key="2">
    <source>
        <dbReference type="Pfam" id="PF13568"/>
    </source>
</evidence>
<gene>
    <name evidence="3" type="ORF">GCM10023183_06130</name>
</gene>
<feature type="chain" id="PRO_5046217993" description="Outer membrane protein beta-barrel domain-containing protein" evidence="1">
    <location>
        <begin position="24"/>
        <end position="372"/>
    </location>
</feature>
<sequence length="372" mass="41513">MKRMYALLSAIMMAAAIALPSRAETKMAFQPVAQDTLIMKLKNNSQVLVVVKDLKDLKSIKAMNLDSLVSLLDKHTTEIERAGSSASDQPVTITVDGGNKNQDVNITITQDTKDGRQVIKKEIKNVKIDVSVEGDEDESKLKVNVGKDDDDDDDEEKIKIRNPKSEYDFQIDLGVSGWANRKIDGGADGLNDVELDLTGSRFVALNSKWMYRLGNENSPLRLHTGFTFDFHNYMFEDNLMLVDNGELAAFVKADPLSLEKSKLATTTFTVPLELALDFRNSNGKSNFRIGAGGFAGYMIGSHTKIKYSRDGDTKKDKVKDDFYLEDFQYGLSGFIGIRSLELFAKYNLSDMFENNRGMQGNSFAIGARIMRF</sequence>
<proteinExistence type="predicted"/>
<keyword evidence="1" id="KW-0732">Signal</keyword>
<feature type="signal peptide" evidence="1">
    <location>
        <begin position="1"/>
        <end position="23"/>
    </location>
</feature>
<keyword evidence="4" id="KW-1185">Reference proteome</keyword>
<dbReference type="Proteomes" id="UP001501844">
    <property type="component" value="Unassembled WGS sequence"/>
</dbReference>
<name>A0ABP8F9M7_9BACT</name>